<evidence type="ECO:0000313" key="2">
    <source>
        <dbReference type="Proteomes" id="UP001054945"/>
    </source>
</evidence>
<proteinExistence type="predicted"/>
<accession>A0AAV4XCN5</accession>
<evidence type="ECO:0000313" key="1">
    <source>
        <dbReference type="EMBL" id="GIY92198.1"/>
    </source>
</evidence>
<organism evidence="1 2">
    <name type="scientific">Caerostris extrusa</name>
    <name type="common">Bark spider</name>
    <name type="synonym">Caerostris bankana</name>
    <dbReference type="NCBI Taxonomy" id="172846"/>
    <lineage>
        <taxon>Eukaryota</taxon>
        <taxon>Metazoa</taxon>
        <taxon>Ecdysozoa</taxon>
        <taxon>Arthropoda</taxon>
        <taxon>Chelicerata</taxon>
        <taxon>Arachnida</taxon>
        <taxon>Araneae</taxon>
        <taxon>Araneomorphae</taxon>
        <taxon>Entelegynae</taxon>
        <taxon>Araneoidea</taxon>
        <taxon>Araneidae</taxon>
        <taxon>Caerostris</taxon>
    </lineage>
</organism>
<dbReference type="AlphaFoldDB" id="A0AAV4XCN5"/>
<name>A0AAV4XCN5_CAEEX</name>
<protein>
    <submittedName>
        <fullName evidence="1">Uncharacterized protein</fullName>
    </submittedName>
</protein>
<sequence>MPIKYPFLAEELERERILGHRLARDKRWRVEPVNGRNRTPSVLDGFHGNGKGGGQFWTAGFQRMMLMLFIFDEDSEDQRWLTSRP</sequence>
<keyword evidence="2" id="KW-1185">Reference proteome</keyword>
<gene>
    <name evidence="1" type="ORF">CEXT_507871</name>
</gene>
<dbReference type="Proteomes" id="UP001054945">
    <property type="component" value="Unassembled WGS sequence"/>
</dbReference>
<reference evidence="1 2" key="1">
    <citation type="submission" date="2021-06" db="EMBL/GenBank/DDBJ databases">
        <title>Caerostris extrusa draft genome.</title>
        <authorList>
            <person name="Kono N."/>
            <person name="Arakawa K."/>
        </authorList>
    </citation>
    <scope>NUCLEOTIDE SEQUENCE [LARGE SCALE GENOMIC DNA]</scope>
</reference>
<comment type="caution">
    <text evidence="1">The sequence shown here is derived from an EMBL/GenBank/DDBJ whole genome shotgun (WGS) entry which is preliminary data.</text>
</comment>
<dbReference type="EMBL" id="BPLR01017510">
    <property type="protein sequence ID" value="GIY92198.1"/>
    <property type="molecule type" value="Genomic_DNA"/>
</dbReference>